<proteinExistence type="predicted"/>
<name>A0ABY5GIH0_9GAMM</name>
<keyword evidence="1" id="KW-0472">Membrane</keyword>
<feature type="transmembrane region" description="Helical" evidence="1">
    <location>
        <begin position="39"/>
        <end position="59"/>
    </location>
</feature>
<reference evidence="3" key="1">
    <citation type="submission" date="2022-07" db="EMBL/GenBank/DDBJ databases">
        <title>Genome sequencing of Photobacterium atrarenae GJH2-4.</title>
        <authorList>
            <person name="Park S.-J."/>
        </authorList>
    </citation>
    <scope>NUCLEOTIDE SEQUENCE</scope>
    <source>
        <strain evidence="3">GJH2-4</strain>
    </source>
</reference>
<dbReference type="Proteomes" id="UP001057998">
    <property type="component" value="Chromosome 1"/>
</dbReference>
<keyword evidence="1" id="KW-1133">Transmembrane helix</keyword>
<keyword evidence="1" id="KW-0812">Transmembrane</keyword>
<feature type="signal peptide" evidence="2">
    <location>
        <begin position="1"/>
        <end position="26"/>
    </location>
</feature>
<keyword evidence="2" id="KW-0732">Signal</keyword>
<evidence type="ECO:0000313" key="3">
    <source>
        <dbReference type="EMBL" id="UTV28986.1"/>
    </source>
</evidence>
<dbReference type="EMBL" id="CP101508">
    <property type="protein sequence ID" value="UTV28986.1"/>
    <property type="molecule type" value="Genomic_DNA"/>
</dbReference>
<sequence>MKVFKKMLVAMAAVVGMLCVALPVSASEAAMSAESSTAWLGRAVAFLGVLTGLIAQVDAHVPEELKRRWPWWFAVGWNYLAGNYKHSKNAGM</sequence>
<protein>
    <submittedName>
        <fullName evidence="3">Uncharacterized protein</fullName>
    </submittedName>
</protein>
<accession>A0ABY5GIH0</accession>
<evidence type="ECO:0000313" key="4">
    <source>
        <dbReference type="Proteomes" id="UP001057998"/>
    </source>
</evidence>
<evidence type="ECO:0000256" key="2">
    <source>
        <dbReference type="SAM" id="SignalP"/>
    </source>
</evidence>
<gene>
    <name evidence="3" type="ORF">NNL38_07085</name>
</gene>
<feature type="chain" id="PRO_5046014850" evidence="2">
    <location>
        <begin position="27"/>
        <end position="92"/>
    </location>
</feature>
<keyword evidence="4" id="KW-1185">Reference proteome</keyword>
<dbReference type="RefSeq" id="WP_255390309.1">
    <property type="nucleotide sequence ID" value="NZ_CP101508.1"/>
</dbReference>
<evidence type="ECO:0000256" key="1">
    <source>
        <dbReference type="SAM" id="Phobius"/>
    </source>
</evidence>
<organism evidence="3 4">
    <name type="scientific">Photobacterium atrarenae</name>
    <dbReference type="NCBI Taxonomy" id="865757"/>
    <lineage>
        <taxon>Bacteria</taxon>
        <taxon>Pseudomonadati</taxon>
        <taxon>Pseudomonadota</taxon>
        <taxon>Gammaproteobacteria</taxon>
        <taxon>Vibrionales</taxon>
        <taxon>Vibrionaceae</taxon>
        <taxon>Photobacterium</taxon>
    </lineage>
</organism>